<dbReference type="InterPro" id="IPR006842">
    <property type="entry name" value="Transposase_31"/>
</dbReference>
<feature type="non-terminal residue" evidence="2">
    <location>
        <position position="82"/>
    </location>
</feature>
<dbReference type="Pfam" id="PF04754">
    <property type="entry name" value="Transposase_31"/>
    <property type="match status" value="1"/>
</dbReference>
<organism evidence="2 3">
    <name type="scientific">Candidatus Magnetobacterium bavaricum</name>
    <dbReference type="NCBI Taxonomy" id="29290"/>
    <lineage>
        <taxon>Bacteria</taxon>
        <taxon>Pseudomonadati</taxon>
        <taxon>Nitrospirota</taxon>
        <taxon>Thermodesulfovibrionia</taxon>
        <taxon>Thermodesulfovibrionales</taxon>
        <taxon>Candidatus Magnetobacteriaceae</taxon>
        <taxon>Candidatus Magnetobacterium</taxon>
    </lineage>
</organism>
<dbReference type="EMBL" id="LACI01001902">
    <property type="protein sequence ID" value="KJU83428.1"/>
    <property type="molecule type" value="Genomic_DNA"/>
</dbReference>
<proteinExistence type="predicted"/>
<evidence type="ECO:0000259" key="1">
    <source>
        <dbReference type="Pfam" id="PF04754"/>
    </source>
</evidence>
<evidence type="ECO:0000313" key="3">
    <source>
        <dbReference type="Proteomes" id="UP000033423"/>
    </source>
</evidence>
<dbReference type="AlphaFoldDB" id="A0A0F3GRV4"/>
<protein>
    <submittedName>
        <fullName evidence="2">Transposase (Putative), YhgA-like protein</fullName>
    </submittedName>
</protein>
<keyword evidence="3" id="KW-1185">Reference proteome</keyword>
<sequence length="82" mass="9634">MRDIVDVLISRVMKIDVVSVTIIESKMQVTDEREADFLLKVVTAQGETIIIHIEFQLTNDADMVYRMLRYWCHMTQIHKLPV</sequence>
<gene>
    <name evidence="2" type="ORF">MBAV_004378</name>
</gene>
<feature type="domain" description="Transposase (putative) YhgA-like" evidence="1">
    <location>
        <begin position="15"/>
        <end position="78"/>
    </location>
</feature>
<reference evidence="2 3" key="1">
    <citation type="submission" date="2015-02" db="EMBL/GenBank/DDBJ databases">
        <title>Single-cell genomics of uncultivated deep-branching MTB reveals a conserved set of magnetosome genes.</title>
        <authorList>
            <person name="Kolinko S."/>
            <person name="Richter M."/>
            <person name="Glockner F.O."/>
            <person name="Brachmann A."/>
            <person name="Schuler D."/>
        </authorList>
    </citation>
    <scope>NUCLEOTIDE SEQUENCE [LARGE SCALE GENOMIC DNA]</scope>
    <source>
        <strain evidence="2">TM-1</strain>
    </source>
</reference>
<dbReference type="Proteomes" id="UP000033423">
    <property type="component" value="Unassembled WGS sequence"/>
</dbReference>
<accession>A0A0F3GRV4</accession>
<comment type="caution">
    <text evidence="2">The sequence shown here is derived from an EMBL/GenBank/DDBJ whole genome shotgun (WGS) entry which is preliminary data.</text>
</comment>
<evidence type="ECO:0000313" key="2">
    <source>
        <dbReference type="EMBL" id="KJU83428.1"/>
    </source>
</evidence>
<name>A0A0F3GRV4_9BACT</name>